<evidence type="ECO:0000256" key="2">
    <source>
        <dbReference type="SAM" id="Coils"/>
    </source>
</evidence>
<proteinExistence type="predicted"/>
<evidence type="ECO:0000256" key="4">
    <source>
        <dbReference type="SAM" id="SignalP"/>
    </source>
</evidence>
<dbReference type="HOGENOM" id="CLU_037516_0_0_10"/>
<dbReference type="PROSITE" id="PS51257">
    <property type="entry name" value="PROKAR_LIPOPROTEIN"/>
    <property type="match status" value="1"/>
</dbReference>
<name>A0A069QG66_HOYLO</name>
<dbReference type="EMBL" id="JNGW01000098">
    <property type="protein sequence ID" value="KDR51632.1"/>
    <property type="molecule type" value="Genomic_DNA"/>
</dbReference>
<feature type="repeat" description="TPR" evidence="1">
    <location>
        <begin position="257"/>
        <end position="290"/>
    </location>
</feature>
<reference evidence="5 6" key="1">
    <citation type="submission" date="2013-08" db="EMBL/GenBank/DDBJ databases">
        <authorList>
            <person name="Weinstock G."/>
            <person name="Sodergren E."/>
            <person name="Wylie T."/>
            <person name="Fulton L."/>
            <person name="Fulton R."/>
            <person name="Fronick C."/>
            <person name="O'Laughlin M."/>
            <person name="Godfrey J."/>
            <person name="Miner T."/>
            <person name="Herter B."/>
            <person name="Appelbaum E."/>
            <person name="Cordes M."/>
            <person name="Lek S."/>
            <person name="Wollam A."/>
            <person name="Pepin K.H."/>
            <person name="Palsikar V.B."/>
            <person name="Mitreva M."/>
            <person name="Wilson R.K."/>
        </authorList>
    </citation>
    <scope>NUCLEOTIDE SEQUENCE [LARGE SCALE GENOMIC DNA]</scope>
    <source>
        <strain evidence="5 6">ATCC 15930</strain>
    </source>
</reference>
<keyword evidence="4" id="KW-0732">Signal</keyword>
<sequence length="526" mass="60335">MMCANKQYPLLTLFALIFLISACNNRTSSRLEQIDSLLSQDNVEKAYALVQAIPAHEMENSDEMAYFTLLKTEATYRNMQPIDNDSIDLPVFYYEQHGPKDMLARAYYYKACILFFNRDNVTAAVKLLKKAENTARGNGGLALMHKIFSTLSYVNLTTKNYNTALSYAKKAREMALKGENKMWMAYSLTYTANAYSGLAMPDSNLTYLLKALKHYQYLDSENQTVLLANISDAYRQIGDTVKSAKFILRALKERPDSYTYTILTDLYMRRGEYQKAFDLLQKALSSDDIYTREKALYNLFKLKQKTGDYAGAAETADSLLIFKDKQQQGWQANNIYEIQNRFDVEASEREIRSYRIYVACLALVLVLAVVTLVLYHKYKVAKAKRSILEKRLLISEYSDRLDQFKHSQTEANKELSALRQRVNNLKDKELKMLSNGKLLYESILQNHSTVHWSSRDFIDFIEYFKFIDAPFMASLDGAYNSLSSRQYLFLIVTGKMGKSEVDAGDILGISPGSVRSIKSRIKTKKK</sequence>
<evidence type="ECO:0000313" key="6">
    <source>
        <dbReference type="Proteomes" id="UP000027442"/>
    </source>
</evidence>
<dbReference type="PATRIC" id="fig|1122985.7.peg.2440"/>
<organism evidence="5 6">
    <name type="scientific">Hoylesella loescheii DSM 19665 = JCM 12249 = ATCC 15930</name>
    <dbReference type="NCBI Taxonomy" id="1122985"/>
    <lineage>
        <taxon>Bacteria</taxon>
        <taxon>Pseudomonadati</taxon>
        <taxon>Bacteroidota</taxon>
        <taxon>Bacteroidia</taxon>
        <taxon>Bacteroidales</taxon>
        <taxon>Prevotellaceae</taxon>
        <taxon>Hoylesella</taxon>
    </lineage>
</organism>
<keyword evidence="3" id="KW-0812">Transmembrane</keyword>
<dbReference type="eggNOG" id="COG0457">
    <property type="taxonomic scope" value="Bacteria"/>
</dbReference>
<feature type="coiled-coil region" evidence="2">
    <location>
        <begin position="401"/>
        <end position="428"/>
    </location>
</feature>
<dbReference type="Gene3D" id="1.25.40.10">
    <property type="entry name" value="Tetratricopeptide repeat domain"/>
    <property type="match status" value="2"/>
</dbReference>
<dbReference type="InterPro" id="IPR011990">
    <property type="entry name" value="TPR-like_helical_dom_sf"/>
</dbReference>
<dbReference type="RefSeq" id="WP_018966708.1">
    <property type="nucleotide sequence ID" value="NZ_KL205536.1"/>
</dbReference>
<evidence type="ECO:0000256" key="3">
    <source>
        <dbReference type="SAM" id="Phobius"/>
    </source>
</evidence>
<keyword evidence="6" id="KW-1185">Reference proteome</keyword>
<gene>
    <name evidence="5" type="ORF">HMPREF1991_02354</name>
</gene>
<dbReference type="InterPro" id="IPR019734">
    <property type="entry name" value="TPR_rpt"/>
</dbReference>
<keyword evidence="2" id="KW-0175">Coiled coil</keyword>
<protein>
    <submittedName>
        <fullName evidence="5">Tetratricopeptide repeat protein</fullName>
    </submittedName>
</protein>
<dbReference type="AlphaFoldDB" id="A0A069QG66"/>
<feature type="transmembrane region" description="Helical" evidence="3">
    <location>
        <begin position="354"/>
        <end position="375"/>
    </location>
</feature>
<evidence type="ECO:0000256" key="1">
    <source>
        <dbReference type="PROSITE-ProRule" id="PRU00339"/>
    </source>
</evidence>
<evidence type="ECO:0000313" key="5">
    <source>
        <dbReference type="EMBL" id="KDR51632.1"/>
    </source>
</evidence>
<keyword evidence="3" id="KW-1133">Transmembrane helix</keyword>
<accession>A0A069QG66</accession>
<dbReference type="SUPFAM" id="SSF48452">
    <property type="entry name" value="TPR-like"/>
    <property type="match status" value="1"/>
</dbReference>
<feature type="chain" id="PRO_5001665245" evidence="4">
    <location>
        <begin position="23"/>
        <end position="526"/>
    </location>
</feature>
<feature type="signal peptide" evidence="4">
    <location>
        <begin position="1"/>
        <end position="22"/>
    </location>
</feature>
<comment type="caution">
    <text evidence="5">The sequence shown here is derived from an EMBL/GenBank/DDBJ whole genome shotgun (WGS) entry which is preliminary data.</text>
</comment>
<keyword evidence="1" id="KW-0802">TPR repeat</keyword>
<keyword evidence="3" id="KW-0472">Membrane</keyword>
<dbReference type="Proteomes" id="UP000027442">
    <property type="component" value="Unassembled WGS sequence"/>
</dbReference>
<dbReference type="PROSITE" id="PS50005">
    <property type="entry name" value="TPR"/>
    <property type="match status" value="1"/>
</dbReference>